<keyword evidence="2" id="KW-1185">Reference proteome</keyword>
<evidence type="ECO:0000313" key="2">
    <source>
        <dbReference type="Proteomes" id="UP000011859"/>
    </source>
</evidence>
<dbReference type="EMBL" id="CP003470">
    <property type="protein sequence ID" value="AGG89898.1"/>
    <property type="molecule type" value="Genomic_DNA"/>
</dbReference>
<sequence>MNERNPCIDPQHGDTVTVGNETREVESVNGDRVIYSWPGKVAVRTMYLDAWRAWAADASGYHVAEAQAA</sequence>
<name>M4NJN3_9GAMM</name>
<gene>
    <name evidence="1" type="ORF">R2APBS1_2821</name>
</gene>
<dbReference type="STRING" id="666685.R2APBS1_2821"/>
<dbReference type="KEGG" id="rhd:R2APBS1_2821"/>
<dbReference type="RefSeq" id="WP_015448368.1">
    <property type="nucleotide sequence ID" value="NC_020541.1"/>
</dbReference>
<protein>
    <submittedName>
        <fullName evidence="1">Uncharacterized protein</fullName>
    </submittedName>
</protein>
<dbReference type="HOGENOM" id="CLU_2773180_0_0_6"/>
<organism evidence="1 2">
    <name type="scientific">Rhodanobacter denitrificans</name>
    <dbReference type="NCBI Taxonomy" id="666685"/>
    <lineage>
        <taxon>Bacteria</taxon>
        <taxon>Pseudomonadati</taxon>
        <taxon>Pseudomonadota</taxon>
        <taxon>Gammaproteobacteria</taxon>
        <taxon>Lysobacterales</taxon>
        <taxon>Rhodanobacteraceae</taxon>
        <taxon>Rhodanobacter</taxon>
    </lineage>
</organism>
<accession>M4NJN3</accession>
<dbReference type="Proteomes" id="UP000011859">
    <property type="component" value="Chromosome"/>
</dbReference>
<dbReference type="AlphaFoldDB" id="M4NJN3"/>
<proteinExistence type="predicted"/>
<evidence type="ECO:0000313" key="1">
    <source>
        <dbReference type="EMBL" id="AGG89898.1"/>
    </source>
</evidence>
<reference evidence="1 2" key="1">
    <citation type="submission" date="2012-04" db="EMBL/GenBank/DDBJ databases">
        <title>Complete genome of Rhodanobacter sp. 2APBS1.</title>
        <authorList>
            <consortium name="US DOE Joint Genome Institute"/>
            <person name="Huntemann M."/>
            <person name="Wei C.-L."/>
            <person name="Han J."/>
            <person name="Detter J.C."/>
            <person name="Han C."/>
            <person name="Tapia R."/>
            <person name="Munk A.C.C."/>
            <person name="Chen A."/>
            <person name="Krypides N."/>
            <person name="Mavromatis K."/>
            <person name="Markowitz V."/>
            <person name="Szeto E."/>
            <person name="Ivanova N."/>
            <person name="Mikhailova N."/>
            <person name="Ovchinnikova G."/>
            <person name="Pagani I."/>
            <person name="Pati A."/>
            <person name="Goodwin L."/>
            <person name="Peters L."/>
            <person name="Pitluck S."/>
            <person name="Woyke T."/>
            <person name="Prakash O."/>
            <person name="Elkins J."/>
            <person name="Brown S."/>
            <person name="Palumbo A."/>
            <person name="Hemme C."/>
            <person name="Zhou J."/>
            <person name="Watson D."/>
            <person name="Jardine P."/>
            <person name="Kostka J."/>
            <person name="Green S."/>
        </authorList>
    </citation>
    <scope>NUCLEOTIDE SEQUENCE [LARGE SCALE GENOMIC DNA]</scope>
    <source>
        <strain evidence="1 2">2APBS1</strain>
    </source>
</reference>